<dbReference type="Proteomes" id="UP000251314">
    <property type="component" value="Unassembled WGS sequence"/>
</dbReference>
<evidence type="ECO:0000313" key="2">
    <source>
        <dbReference type="EMBL" id="RAW28646.1"/>
    </source>
</evidence>
<gene>
    <name evidence="2" type="ORF">PC110_g14980</name>
</gene>
<organism evidence="2 3">
    <name type="scientific">Phytophthora cactorum</name>
    <dbReference type="NCBI Taxonomy" id="29920"/>
    <lineage>
        <taxon>Eukaryota</taxon>
        <taxon>Sar</taxon>
        <taxon>Stramenopiles</taxon>
        <taxon>Oomycota</taxon>
        <taxon>Peronosporomycetes</taxon>
        <taxon>Peronosporales</taxon>
        <taxon>Peronosporaceae</taxon>
        <taxon>Phytophthora</taxon>
    </lineage>
</organism>
<keyword evidence="3" id="KW-1185">Reference proteome</keyword>
<dbReference type="AlphaFoldDB" id="A0A329RYK6"/>
<protein>
    <submittedName>
        <fullName evidence="2">Uncharacterized protein</fullName>
    </submittedName>
</protein>
<dbReference type="EMBL" id="MJFZ01000475">
    <property type="protein sequence ID" value="RAW28646.1"/>
    <property type="molecule type" value="Genomic_DNA"/>
</dbReference>
<reference evidence="2 3" key="1">
    <citation type="submission" date="2018-01" db="EMBL/GenBank/DDBJ databases">
        <title>Draft genome of the strawberry crown rot pathogen Phytophthora cactorum.</title>
        <authorList>
            <person name="Armitage A.D."/>
            <person name="Lysoe E."/>
            <person name="Nellist C.F."/>
            <person name="Harrison R.J."/>
            <person name="Brurberg M.B."/>
        </authorList>
    </citation>
    <scope>NUCLEOTIDE SEQUENCE [LARGE SCALE GENOMIC DNA]</scope>
    <source>
        <strain evidence="2 3">10300</strain>
    </source>
</reference>
<evidence type="ECO:0000256" key="1">
    <source>
        <dbReference type="SAM" id="MobiDB-lite"/>
    </source>
</evidence>
<dbReference type="VEuPathDB" id="FungiDB:PC110_g14980"/>
<proteinExistence type="predicted"/>
<feature type="compositionally biased region" description="Basic and acidic residues" evidence="1">
    <location>
        <begin position="92"/>
        <end position="115"/>
    </location>
</feature>
<name>A0A329RYK6_9STRA</name>
<accession>A0A329RYK6</accession>
<comment type="caution">
    <text evidence="2">The sequence shown here is derived from an EMBL/GenBank/DDBJ whole genome shotgun (WGS) entry which is preliminary data.</text>
</comment>
<sequence length="115" mass="13191">MTEEITSPSQKVRFRTILKSSRHLLDMALVNVLIVHRYSNRVNGQKPTKHYAFFETLMEQLLAVDAAAFKDIENVTSTEDRMADSLARGGSPRREDRRRGPDRIDEGHLLAENPR</sequence>
<feature type="region of interest" description="Disordered" evidence="1">
    <location>
        <begin position="79"/>
        <end position="115"/>
    </location>
</feature>
<evidence type="ECO:0000313" key="3">
    <source>
        <dbReference type="Proteomes" id="UP000251314"/>
    </source>
</evidence>
<dbReference type="OrthoDB" id="127958at2759"/>